<dbReference type="Gene3D" id="6.10.300.40">
    <property type="match status" value="1"/>
</dbReference>
<feature type="domain" description="VWFA" evidence="7">
    <location>
        <begin position="1"/>
        <end position="104"/>
    </location>
</feature>
<accession>A0A095ALL9</accession>
<evidence type="ECO:0000256" key="1">
    <source>
        <dbReference type="ARBA" id="ARBA00005574"/>
    </source>
</evidence>
<evidence type="ECO:0000313" key="8">
    <source>
        <dbReference type="EMBL" id="KGB35036.1"/>
    </source>
</evidence>
<dbReference type="Pfam" id="PF02809">
    <property type="entry name" value="UIM"/>
    <property type="match status" value="3"/>
</dbReference>
<dbReference type="InterPro" id="IPR049590">
    <property type="entry name" value="PSMD4_RAZUL-like"/>
</dbReference>
<organism evidence="8">
    <name type="scientific">Schistosoma haematobium</name>
    <name type="common">Blood fluke</name>
    <dbReference type="NCBI Taxonomy" id="6185"/>
    <lineage>
        <taxon>Eukaryota</taxon>
        <taxon>Metazoa</taxon>
        <taxon>Spiralia</taxon>
        <taxon>Lophotrochozoa</taxon>
        <taxon>Platyhelminthes</taxon>
        <taxon>Trematoda</taxon>
        <taxon>Digenea</taxon>
        <taxon>Strigeidida</taxon>
        <taxon>Schistosomatoidea</taxon>
        <taxon>Schistosomatidae</taxon>
        <taxon>Schistosoma</taxon>
    </lineage>
</organism>
<dbReference type="FunFam" id="3.40.50.410:FF:000005">
    <property type="entry name" value="26S proteasome non-ATPase regulatory subunit 4"/>
    <property type="match status" value="1"/>
</dbReference>
<evidence type="ECO:0000256" key="4">
    <source>
        <dbReference type="ARBA" id="ARBA00022942"/>
    </source>
</evidence>
<dbReference type="GO" id="GO:0005634">
    <property type="term" value="C:nucleus"/>
    <property type="evidence" value="ECO:0007669"/>
    <property type="project" value="TreeGrafter"/>
</dbReference>
<dbReference type="AlphaFoldDB" id="A0A095ALL9"/>
<dbReference type="InterPro" id="IPR002035">
    <property type="entry name" value="VWF_A"/>
</dbReference>
<gene>
    <name evidence="8" type="ORF">MS3_03270</name>
</gene>
<dbReference type="PANTHER" id="PTHR10223">
    <property type="entry name" value="26S PROTEASOME NON-ATPASE REGULATORY SUBUNIT 4"/>
    <property type="match status" value="1"/>
</dbReference>
<keyword evidence="3" id="KW-0677">Repeat</keyword>
<dbReference type="GO" id="GO:0008540">
    <property type="term" value="C:proteasome regulatory particle, base subcomplex"/>
    <property type="evidence" value="ECO:0007669"/>
    <property type="project" value="TreeGrafter"/>
</dbReference>
<dbReference type="GO" id="GO:0005829">
    <property type="term" value="C:cytosol"/>
    <property type="evidence" value="ECO:0007669"/>
    <property type="project" value="TreeGrafter"/>
</dbReference>
<keyword evidence="4 8" id="KW-0647">Proteasome</keyword>
<dbReference type="SUPFAM" id="SSF53300">
    <property type="entry name" value="vWA-like"/>
    <property type="match status" value="1"/>
</dbReference>
<evidence type="ECO:0000256" key="6">
    <source>
        <dbReference type="SAM" id="MobiDB-lite"/>
    </source>
</evidence>
<proteinExistence type="inferred from homology"/>
<dbReference type="PROSITE" id="PS50330">
    <property type="entry name" value="UIM"/>
    <property type="match status" value="3"/>
</dbReference>
<sequence length="434" mass="47351">VDNSDYMRNGDFFPTRLQAQNDAVGLICQSKRQRNPENTIGLLSLANTEVLCTLTNDVSKIYNRLHLVEPKGSIIFCSSIRIAHLALRHRQLRHQKMRIVCFIGSPILEDEKEVRLAKRLKKEKVNVDIINFGENETNEQKLSEFIDTLNGKDGTGSHLISVAPGTVLHDTLMTSPVVAGEDGSGMAGAGLGLEFGLDGAEDPDLLYALRVSMEDQRMRQEHEVNGDGSNTSVVATSLPAGSGTSEEAMLQQALAMSMQMNNTGSSSLPMDIDLAAMSEEDQIAYALRMSLQQMGEETTQPTTTTSESNQCGYISLNFHHCSTMSHFQQTIVEPSGVAMDIDQTPTKVTENPKLSPNPGTLAAATSAFNSSTVPTSADLDVMYDAEFLESVLQSLPGVDTQNEDVRKAIDALTKSQSQRSSKKDEKEDEDKQNS</sequence>
<dbReference type="CDD" id="cd01452">
    <property type="entry name" value="VWA_26S_proteasome_subunit"/>
    <property type="match status" value="1"/>
</dbReference>
<dbReference type="Pfam" id="PF13519">
    <property type="entry name" value="VWA_2"/>
    <property type="match status" value="1"/>
</dbReference>
<dbReference type="InterPro" id="IPR003903">
    <property type="entry name" value="UIM_dom"/>
</dbReference>
<evidence type="ECO:0000256" key="2">
    <source>
        <dbReference type="ARBA" id="ARBA00014934"/>
    </source>
</evidence>
<dbReference type="Gene3D" id="3.40.50.410">
    <property type="entry name" value="von Willebrand factor, type A domain"/>
    <property type="match status" value="1"/>
</dbReference>
<dbReference type="Gene3D" id="6.10.250.380">
    <property type="match status" value="1"/>
</dbReference>
<feature type="non-terminal residue" evidence="8">
    <location>
        <position position="1"/>
    </location>
</feature>
<protein>
    <recommendedName>
        <fullName evidence="2">26S proteasome non-ATPase regulatory subunit 4</fullName>
    </recommendedName>
    <alternativeName>
        <fullName evidence="5">26S proteasome regulatory subunit RPN10</fullName>
    </alternativeName>
</protein>
<dbReference type="SMART" id="SM00726">
    <property type="entry name" value="UIM"/>
    <property type="match status" value="3"/>
</dbReference>
<dbReference type="PANTHER" id="PTHR10223:SF0">
    <property type="entry name" value="26S PROTEASOME NON-ATPASE REGULATORY SUBUNIT 4"/>
    <property type="match status" value="1"/>
</dbReference>
<feature type="compositionally biased region" description="Basic and acidic residues" evidence="6">
    <location>
        <begin position="421"/>
        <end position="434"/>
    </location>
</feature>
<dbReference type="GO" id="GO:0043161">
    <property type="term" value="P:proteasome-mediated ubiquitin-dependent protein catabolic process"/>
    <property type="evidence" value="ECO:0007669"/>
    <property type="project" value="TreeGrafter"/>
</dbReference>
<dbReference type="InterPro" id="IPR036465">
    <property type="entry name" value="vWFA_dom_sf"/>
</dbReference>
<evidence type="ECO:0000256" key="5">
    <source>
        <dbReference type="ARBA" id="ARBA00044341"/>
    </source>
</evidence>
<dbReference type="STRING" id="6185.A0A095ALL9"/>
<dbReference type="CDD" id="cd22297">
    <property type="entry name" value="PSMD4_RAZUL"/>
    <property type="match status" value="1"/>
</dbReference>
<evidence type="ECO:0000259" key="7">
    <source>
        <dbReference type="Pfam" id="PF13519"/>
    </source>
</evidence>
<dbReference type="GO" id="GO:0031593">
    <property type="term" value="F:polyubiquitin modification-dependent protein binding"/>
    <property type="evidence" value="ECO:0007669"/>
    <property type="project" value="TreeGrafter"/>
</dbReference>
<name>A0A095ALL9_SCHHA</name>
<reference evidence="8" key="1">
    <citation type="journal article" date="2012" name="Nat. Genet.">
        <title>Whole-genome sequence of Schistosoma haematobium.</title>
        <authorList>
            <person name="Young N.D."/>
            <person name="Jex A.R."/>
            <person name="Li B."/>
            <person name="Liu S."/>
            <person name="Yang L."/>
            <person name="Xiong Z."/>
            <person name="Li Y."/>
            <person name="Cantacessi C."/>
            <person name="Hall R.S."/>
            <person name="Xu X."/>
            <person name="Chen F."/>
            <person name="Wu X."/>
            <person name="Zerlotini A."/>
            <person name="Oliveira G."/>
            <person name="Hofmann A."/>
            <person name="Zhang G."/>
            <person name="Fang X."/>
            <person name="Kang Y."/>
            <person name="Campbell B.E."/>
            <person name="Loukas A."/>
            <person name="Ranganathan S."/>
            <person name="Rollinson D."/>
            <person name="Rinaldi G."/>
            <person name="Brindley P.J."/>
            <person name="Yang H."/>
            <person name="Wang J."/>
            <person name="Wang J."/>
            <person name="Gasser R.B."/>
        </authorList>
    </citation>
    <scope>NUCLEOTIDE SEQUENCE [LARGE SCALE GENOMIC DNA]</scope>
</reference>
<dbReference type="InterPro" id="IPR027040">
    <property type="entry name" value="PSMD4"/>
</dbReference>
<dbReference type="EMBL" id="KL250652">
    <property type="protein sequence ID" value="KGB35036.1"/>
    <property type="molecule type" value="Genomic_DNA"/>
</dbReference>
<feature type="region of interest" description="Disordered" evidence="6">
    <location>
        <begin position="408"/>
        <end position="434"/>
    </location>
</feature>
<evidence type="ECO:0000256" key="3">
    <source>
        <dbReference type="ARBA" id="ARBA00022737"/>
    </source>
</evidence>
<comment type="similarity">
    <text evidence="1">Belongs to the proteasome subunit S5A family.</text>
</comment>